<dbReference type="VEuPathDB" id="FungiDB:Z519_10887"/>
<dbReference type="Pfam" id="PF00339">
    <property type="entry name" value="Arrestin_N"/>
    <property type="match status" value="1"/>
</dbReference>
<keyword evidence="3" id="KW-1185">Reference proteome</keyword>
<dbReference type="OrthoDB" id="4155405at2759"/>
<dbReference type="HOGENOM" id="CLU_906146_0_0_1"/>
<organism evidence="2 3">
    <name type="scientific">Cladophialophora bantiana (strain ATCC 10958 / CBS 173.52 / CDC B-1940 / NIH 8579)</name>
    <name type="common">Xylohypha bantiana</name>
    <dbReference type="NCBI Taxonomy" id="1442370"/>
    <lineage>
        <taxon>Eukaryota</taxon>
        <taxon>Fungi</taxon>
        <taxon>Dikarya</taxon>
        <taxon>Ascomycota</taxon>
        <taxon>Pezizomycotina</taxon>
        <taxon>Eurotiomycetes</taxon>
        <taxon>Chaetothyriomycetidae</taxon>
        <taxon>Chaetothyriales</taxon>
        <taxon>Herpotrichiellaceae</taxon>
        <taxon>Cladophialophora</taxon>
    </lineage>
</organism>
<dbReference type="EMBL" id="KN846999">
    <property type="protein sequence ID" value="KIW88320.1"/>
    <property type="molecule type" value="Genomic_DNA"/>
</dbReference>
<dbReference type="InterPro" id="IPR011021">
    <property type="entry name" value="Arrestin-like_N"/>
</dbReference>
<evidence type="ECO:0000313" key="2">
    <source>
        <dbReference type="EMBL" id="KIW88320.1"/>
    </source>
</evidence>
<evidence type="ECO:0000259" key="1">
    <source>
        <dbReference type="Pfam" id="PF00339"/>
    </source>
</evidence>
<evidence type="ECO:0000313" key="3">
    <source>
        <dbReference type="Proteomes" id="UP000053789"/>
    </source>
</evidence>
<accession>A0A0D2HBL6</accession>
<dbReference type="AlphaFoldDB" id="A0A0D2HBL6"/>
<gene>
    <name evidence="2" type="ORF">Z519_10887</name>
</gene>
<dbReference type="InterPro" id="IPR014752">
    <property type="entry name" value="Arrestin-like_C"/>
</dbReference>
<protein>
    <recommendedName>
        <fullName evidence="1">Arrestin-like N-terminal domain-containing protein</fullName>
    </recommendedName>
</protein>
<dbReference type="GeneID" id="27703815"/>
<dbReference type="Proteomes" id="UP000053789">
    <property type="component" value="Unassembled WGS sequence"/>
</dbReference>
<proteinExistence type="predicted"/>
<name>A0A0D2HBL6_CLAB1</name>
<dbReference type="RefSeq" id="XP_016614989.1">
    <property type="nucleotide sequence ID" value="XM_016768602.1"/>
</dbReference>
<dbReference type="Gene3D" id="2.60.40.640">
    <property type="match status" value="1"/>
</dbReference>
<sequence length="307" mass="34638">MSLSIQLAQSGPYHPDSHFSGTLYLTSVESIPIGSIVITFTGLSRVTLTQNYGDLNVSNTDYHSREVLFHRAQVLYTGGKWAYSAGEYTWPFGFRVPEYADDRMMSRCPALQRTVQSTRKHDLPPAMLYSCPGFICAVEYILEATLRPPLSSPMATIGKTITAKTCDQYPAPEHCKAGEDAYLPTKPNVSNPEAFKITARWPQRRIGGCQTLTQYFCPLAAENRDQRRLFDDEHIVLWPITQQHQNVWNNWHRKSGTIGCDKPHNQKLEDRNHSTHEGPSRASLINLHAQDLYAKDIMLTATPNLSV</sequence>
<feature type="domain" description="Arrestin-like N-terminal" evidence="1">
    <location>
        <begin position="9"/>
        <end position="99"/>
    </location>
</feature>
<reference evidence="2" key="1">
    <citation type="submission" date="2015-01" db="EMBL/GenBank/DDBJ databases">
        <title>The Genome Sequence of Cladophialophora bantiana CBS 173.52.</title>
        <authorList>
            <consortium name="The Broad Institute Genomics Platform"/>
            <person name="Cuomo C."/>
            <person name="de Hoog S."/>
            <person name="Gorbushina A."/>
            <person name="Stielow B."/>
            <person name="Teixiera M."/>
            <person name="Abouelleil A."/>
            <person name="Chapman S.B."/>
            <person name="Priest M."/>
            <person name="Young S.K."/>
            <person name="Wortman J."/>
            <person name="Nusbaum C."/>
            <person name="Birren B."/>
        </authorList>
    </citation>
    <scope>NUCLEOTIDE SEQUENCE [LARGE SCALE GENOMIC DNA]</scope>
    <source>
        <strain evidence="2">CBS 173.52</strain>
    </source>
</reference>